<organism evidence="4 5">
    <name type="scientific">Neocallimastix californiae</name>
    <dbReference type="NCBI Taxonomy" id="1754190"/>
    <lineage>
        <taxon>Eukaryota</taxon>
        <taxon>Fungi</taxon>
        <taxon>Fungi incertae sedis</taxon>
        <taxon>Chytridiomycota</taxon>
        <taxon>Chytridiomycota incertae sedis</taxon>
        <taxon>Neocallimastigomycetes</taxon>
        <taxon>Neocallimastigales</taxon>
        <taxon>Neocallimastigaceae</taxon>
        <taxon>Neocallimastix</taxon>
    </lineage>
</organism>
<gene>
    <name evidence="4" type="ORF">LY90DRAFT_501080</name>
</gene>
<feature type="compositionally biased region" description="Polar residues" evidence="3">
    <location>
        <begin position="349"/>
        <end position="360"/>
    </location>
</feature>
<dbReference type="InterPro" id="IPR003889">
    <property type="entry name" value="FYrich_C"/>
</dbReference>
<feature type="compositionally biased region" description="Basic and acidic residues" evidence="3">
    <location>
        <begin position="381"/>
        <end position="393"/>
    </location>
</feature>
<reference evidence="4 5" key="1">
    <citation type="submission" date="2016-08" db="EMBL/GenBank/DDBJ databases">
        <title>A Parts List for Fungal Cellulosomes Revealed by Comparative Genomics.</title>
        <authorList>
            <consortium name="DOE Joint Genome Institute"/>
            <person name="Haitjema C.H."/>
            <person name="Gilmore S.P."/>
            <person name="Henske J.K."/>
            <person name="Solomon K.V."/>
            <person name="De Groot R."/>
            <person name="Kuo A."/>
            <person name="Mondo S.J."/>
            <person name="Salamov A.A."/>
            <person name="Labutti K."/>
            <person name="Zhao Z."/>
            <person name="Chiniquy J."/>
            <person name="Barry K."/>
            <person name="Brewer H.M."/>
            <person name="Purvine S.O."/>
            <person name="Wright A.T."/>
            <person name="Boxma B."/>
            <person name="Van Alen T."/>
            <person name="Hackstein J.H."/>
            <person name="Baker S.E."/>
            <person name="Grigoriev I.V."/>
            <person name="O'Malley M.A."/>
        </authorList>
    </citation>
    <scope>NUCLEOTIDE SEQUENCE [LARGE SCALE GENOMIC DNA]</scope>
    <source>
        <strain evidence="4 5">G1</strain>
    </source>
</reference>
<feature type="region of interest" description="Disordered" evidence="3">
    <location>
        <begin position="346"/>
        <end position="413"/>
    </location>
</feature>
<dbReference type="Gene3D" id="3.30.160.360">
    <property type="match status" value="2"/>
</dbReference>
<accession>A0A1Y2F399</accession>
<dbReference type="GO" id="GO:0005634">
    <property type="term" value="C:nucleus"/>
    <property type="evidence" value="ECO:0007669"/>
    <property type="project" value="UniProtKB-SubCell"/>
</dbReference>
<dbReference type="AlphaFoldDB" id="A0A1Y2F399"/>
<proteinExistence type="predicted"/>
<protein>
    <submittedName>
        <fullName evidence="4">Uncharacterized protein</fullName>
    </submittedName>
</protein>
<evidence type="ECO:0000313" key="5">
    <source>
        <dbReference type="Proteomes" id="UP000193920"/>
    </source>
</evidence>
<keyword evidence="5" id="KW-1185">Reference proteome</keyword>
<evidence type="ECO:0000313" key="4">
    <source>
        <dbReference type="EMBL" id="ORY78313.1"/>
    </source>
</evidence>
<sequence length="627" mass="72575">MVIDKMPLDRQNSADLEFKDEKLRILKEAITFKGGGGEVTIYALGQYKNHSSQYPAGYISSRIFNDKEHPDRYIRYFSKVVSDEQFEIQTEEQFRKNETGLIGRSPTRVWSNLVKEINKHMGPKQQKYSTSLSGPLKMGLRYEGIQSILQEMKAIDVGNSKLKNTKKDTVYNNNNNNNKINELPMPIPQELSTKSLKSKSDLVSKKGHYKAVEYPPVHKLSDLQFTDKKTRKLLNPICCRKGGAGTIKVLCLGRFHSIDEEYPRGYKSSRQFYLYSNPEKSVAYISTVVNDNSIKNSNITIEKRKLDTQEDESDYLNKLGIKKNNKKIYTSSMKDDDKSLQNRRLSARIKSQPQPSYEDNNSMDEDYETDETSNSSLFYEEDSKMDENDKDEFYNTSVKPSKRRRINPRKEDTNIKSLSANEFNNILQQNNLANKSKSTKSSLYSYSKKYEEDDDDSEESHDDTNLIESYQIIKGNGIKNIKQEKEINIKQEQNIQKVINHIKMESEDNIITNPSTNNSKIKNNQRIANLNEKLKIINQSIMEQKRNLTNNIESVNHIESMYISPLTQQIKKLSNLNIQNIYLNKVLQIIDNCTHKNGTEGKEKSNNDRNKLGLFRTNNLFFYLSKK</sequence>
<keyword evidence="2" id="KW-0539">Nucleus</keyword>
<comment type="caution">
    <text evidence="4">The sequence shown here is derived from an EMBL/GenBank/DDBJ whole genome shotgun (WGS) entry which is preliminary data.</text>
</comment>
<evidence type="ECO:0000256" key="1">
    <source>
        <dbReference type="ARBA" id="ARBA00004123"/>
    </source>
</evidence>
<dbReference type="Proteomes" id="UP000193920">
    <property type="component" value="Unassembled WGS sequence"/>
</dbReference>
<comment type="subcellular location">
    <subcellularLocation>
        <location evidence="1">Nucleus</location>
    </subcellularLocation>
</comment>
<name>A0A1Y2F399_9FUNG</name>
<dbReference type="InterPro" id="IPR003888">
    <property type="entry name" value="FYrich_N"/>
</dbReference>
<feature type="compositionally biased region" description="Acidic residues" evidence="3">
    <location>
        <begin position="361"/>
        <end position="371"/>
    </location>
</feature>
<dbReference type="Pfam" id="PF05964">
    <property type="entry name" value="FYRN"/>
    <property type="match status" value="2"/>
</dbReference>
<dbReference type="Pfam" id="PF05965">
    <property type="entry name" value="FYRC"/>
    <property type="match status" value="1"/>
</dbReference>
<dbReference type="EMBL" id="MCOG01000017">
    <property type="protein sequence ID" value="ORY78313.1"/>
    <property type="molecule type" value="Genomic_DNA"/>
</dbReference>
<evidence type="ECO:0000256" key="3">
    <source>
        <dbReference type="SAM" id="MobiDB-lite"/>
    </source>
</evidence>
<evidence type="ECO:0000256" key="2">
    <source>
        <dbReference type="ARBA" id="ARBA00023242"/>
    </source>
</evidence>